<keyword evidence="1" id="KW-0812">Transmembrane</keyword>
<feature type="transmembrane region" description="Helical" evidence="1">
    <location>
        <begin position="12"/>
        <end position="35"/>
    </location>
</feature>
<proteinExistence type="predicted"/>
<dbReference type="Proteomes" id="UP001178507">
    <property type="component" value="Unassembled WGS sequence"/>
</dbReference>
<sequence length="84" mass="9095">MVSQGEPGEPRFIQGTFVLVQTALSLLVGLGIALCPSVSPQGLRLHEDWRARVRRCVDPKATFYQLPARGLDDGFASDLRVSGA</sequence>
<keyword evidence="1" id="KW-1133">Transmembrane helix</keyword>
<keyword evidence="3" id="KW-1185">Reference proteome</keyword>
<dbReference type="EMBL" id="CAUJNA010003827">
    <property type="protein sequence ID" value="CAJ1410564.1"/>
    <property type="molecule type" value="Genomic_DNA"/>
</dbReference>
<keyword evidence="1" id="KW-0472">Membrane</keyword>
<protein>
    <submittedName>
        <fullName evidence="2">Uncharacterized protein</fullName>
    </submittedName>
</protein>
<reference evidence="2" key="1">
    <citation type="submission" date="2023-08" db="EMBL/GenBank/DDBJ databases">
        <authorList>
            <person name="Chen Y."/>
            <person name="Shah S."/>
            <person name="Dougan E. K."/>
            <person name="Thang M."/>
            <person name="Chan C."/>
        </authorList>
    </citation>
    <scope>NUCLEOTIDE SEQUENCE</scope>
</reference>
<accession>A0AA36JRT4</accession>
<comment type="caution">
    <text evidence="2">The sequence shown here is derived from an EMBL/GenBank/DDBJ whole genome shotgun (WGS) entry which is preliminary data.</text>
</comment>
<organism evidence="2 3">
    <name type="scientific">Effrenium voratum</name>
    <dbReference type="NCBI Taxonomy" id="2562239"/>
    <lineage>
        <taxon>Eukaryota</taxon>
        <taxon>Sar</taxon>
        <taxon>Alveolata</taxon>
        <taxon>Dinophyceae</taxon>
        <taxon>Suessiales</taxon>
        <taxon>Symbiodiniaceae</taxon>
        <taxon>Effrenium</taxon>
    </lineage>
</organism>
<evidence type="ECO:0000313" key="3">
    <source>
        <dbReference type="Proteomes" id="UP001178507"/>
    </source>
</evidence>
<dbReference type="AlphaFoldDB" id="A0AA36JRT4"/>
<evidence type="ECO:0000256" key="1">
    <source>
        <dbReference type="SAM" id="Phobius"/>
    </source>
</evidence>
<evidence type="ECO:0000313" key="2">
    <source>
        <dbReference type="EMBL" id="CAJ1410564.1"/>
    </source>
</evidence>
<name>A0AA36JRT4_9DINO</name>
<gene>
    <name evidence="2" type="ORF">EVOR1521_LOCUS31365</name>
</gene>